<evidence type="ECO:0000313" key="2">
    <source>
        <dbReference type="Proteomes" id="UP001608902"/>
    </source>
</evidence>
<name>A0ABD6E4J1_9BILA</name>
<dbReference type="PANTHER" id="PTHR23240:SF26">
    <property type="entry name" value="5' EXONUCLEASE APOLLO"/>
    <property type="match status" value="1"/>
</dbReference>
<reference evidence="1 2" key="1">
    <citation type="submission" date="2024-08" db="EMBL/GenBank/DDBJ databases">
        <title>Gnathostoma spinigerum genome.</title>
        <authorList>
            <person name="Gonzalez-Bertolin B."/>
            <person name="Monzon S."/>
            <person name="Zaballos A."/>
            <person name="Jimenez P."/>
            <person name="Dekumyoy P."/>
            <person name="Varona S."/>
            <person name="Cuesta I."/>
            <person name="Sumanam S."/>
            <person name="Adisakwattana P."/>
            <person name="Gasser R.B."/>
            <person name="Hernandez-Gonzalez A."/>
            <person name="Young N.D."/>
            <person name="Perteguer M.J."/>
        </authorList>
    </citation>
    <scope>NUCLEOTIDE SEQUENCE [LARGE SCALE GENOMIC DNA]</scope>
    <source>
        <strain evidence="1">AL3</strain>
        <tissue evidence="1">Liver</tissue>
    </source>
</reference>
<dbReference type="SUPFAM" id="SSF56281">
    <property type="entry name" value="Metallo-hydrolase/oxidoreductase"/>
    <property type="match status" value="1"/>
</dbReference>
<protein>
    <recommendedName>
        <fullName evidence="3">DNA repair metallo-beta-lactamase domain-containing protein</fullName>
    </recommendedName>
</protein>
<accession>A0ABD6E4J1</accession>
<dbReference type="InterPro" id="IPR036866">
    <property type="entry name" value="RibonucZ/Hydroxyglut_hydro"/>
</dbReference>
<dbReference type="Gene3D" id="3.60.15.10">
    <property type="entry name" value="Ribonuclease Z/Hydroxyacylglutathione hydrolase-like"/>
    <property type="match status" value="1"/>
</dbReference>
<dbReference type="Proteomes" id="UP001608902">
    <property type="component" value="Unassembled WGS sequence"/>
</dbReference>
<proteinExistence type="predicted"/>
<dbReference type="Gene3D" id="3.40.50.12650">
    <property type="match status" value="1"/>
</dbReference>
<sequence length="427" mass="48704">MPPAQAVILENIIAVDYFARKRGIKYFFLTHAHSDHMSGLNKNWDFAPIYCSKQTAQILNVVLGNSGHSSGIHPEWITSLELNKPYCMGDFTVTLFDAYHVFGAVMFLFEGPLFKDGPVLCTGDFRADIDMLKDFQTIPLFARLTHLALSTVYLDTTYLNSYENEFPSKSDSVKNAVKMIKKYSESKIWIVCGKLGRERFLATIAGELREKIQIYEKKRMVMDSMGFSYPLFDTEECRISTCERSNINSIPQSPCHIFEFTMLYTLKHIAFWKVLSFYNSQSHLLLIHSLYLYFCYNTSSSENVHLIGYSDHSSPNEIRNFLSLLKFRKLCPLGPSCDPKVLKELETLSRPLDAIGLFFLNEKFTYSILAGDQRSDIFETPNIKNVPEYAVNASDETAVVSSPPETAEDMVKPVKCVSNTESSFVWF</sequence>
<dbReference type="EMBL" id="JBGFUD010000608">
    <property type="protein sequence ID" value="MFH4974885.1"/>
    <property type="molecule type" value="Genomic_DNA"/>
</dbReference>
<keyword evidence="2" id="KW-1185">Reference proteome</keyword>
<dbReference type="AlphaFoldDB" id="A0ABD6E4J1"/>
<organism evidence="1 2">
    <name type="scientific">Gnathostoma spinigerum</name>
    <dbReference type="NCBI Taxonomy" id="75299"/>
    <lineage>
        <taxon>Eukaryota</taxon>
        <taxon>Metazoa</taxon>
        <taxon>Ecdysozoa</taxon>
        <taxon>Nematoda</taxon>
        <taxon>Chromadorea</taxon>
        <taxon>Rhabditida</taxon>
        <taxon>Spirurina</taxon>
        <taxon>Gnathostomatomorpha</taxon>
        <taxon>Gnathostomatoidea</taxon>
        <taxon>Gnathostomatidae</taxon>
        <taxon>Gnathostoma</taxon>
    </lineage>
</organism>
<evidence type="ECO:0008006" key="3">
    <source>
        <dbReference type="Google" id="ProtNLM"/>
    </source>
</evidence>
<gene>
    <name evidence="1" type="ORF">AB6A40_001594</name>
</gene>
<dbReference type="PANTHER" id="PTHR23240">
    <property type="entry name" value="DNA CROSS-LINK REPAIR PROTEIN PSO2/SNM1-RELATED"/>
    <property type="match status" value="1"/>
</dbReference>
<comment type="caution">
    <text evidence="1">The sequence shown here is derived from an EMBL/GenBank/DDBJ whole genome shotgun (WGS) entry which is preliminary data.</text>
</comment>
<evidence type="ECO:0000313" key="1">
    <source>
        <dbReference type="EMBL" id="MFH4974885.1"/>
    </source>
</evidence>